<accession>G0NE46</accession>
<dbReference type="HOGENOM" id="CLU_2028760_0_0_1"/>
<reference evidence="2" key="1">
    <citation type="submission" date="2011-07" db="EMBL/GenBank/DDBJ databases">
        <authorList>
            <consortium name="Caenorhabditis brenneri Sequencing and Analysis Consortium"/>
            <person name="Wilson R.K."/>
        </authorList>
    </citation>
    <scope>NUCLEOTIDE SEQUENCE [LARGE SCALE GENOMIC DNA]</scope>
    <source>
        <strain evidence="2">PB2801</strain>
    </source>
</reference>
<gene>
    <name evidence="1" type="ORF">CAEBREN_15610</name>
</gene>
<dbReference type="InParanoid" id="G0NE46"/>
<evidence type="ECO:0000313" key="2">
    <source>
        <dbReference type="Proteomes" id="UP000008068"/>
    </source>
</evidence>
<proteinExistence type="predicted"/>
<evidence type="ECO:0000313" key="1">
    <source>
        <dbReference type="EMBL" id="EGT58700.1"/>
    </source>
</evidence>
<protein>
    <submittedName>
        <fullName evidence="1">Uncharacterized protein</fullName>
    </submittedName>
</protein>
<dbReference type="Proteomes" id="UP000008068">
    <property type="component" value="Unassembled WGS sequence"/>
</dbReference>
<organism evidence="2">
    <name type="scientific">Caenorhabditis brenneri</name>
    <name type="common">Nematode worm</name>
    <dbReference type="NCBI Taxonomy" id="135651"/>
    <lineage>
        <taxon>Eukaryota</taxon>
        <taxon>Metazoa</taxon>
        <taxon>Ecdysozoa</taxon>
        <taxon>Nematoda</taxon>
        <taxon>Chromadorea</taxon>
        <taxon>Rhabditida</taxon>
        <taxon>Rhabditina</taxon>
        <taxon>Rhabditomorpha</taxon>
        <taxon>Rhabditoidea</taxon>
        <taxon>Rhabditidae</taxon>
        <taxon>Peloderinae</taxon>
        <taxon>Caenorhabditis</taxon>
    </lineage>
</organism>
<dbReference type="AlphaFoldDB" id="G0NE46"/>
<sequence length="122" mass="13005">MINRDPAVPGYGNLSIFSPTHKPSQNTRGVLCGGPASAVTAAISNVKDALTSYTFAQTLMMCPDILPNGEILQLRDWACTTCTHFVNIILKTDSIIEIQFQSVPGLEKAIPFVRAVICGGPG</sequence>
<dbReference type="EMBL" id="GL379871">
    <property type="protein sequence ID" value="EGT58700.1"/>
    <property type="molecule type" value="Genomic_DNA"/>
</dbReference>
<keyword evidence="2" id="KW-1185">Reference proteome</keyword>
<name>G0NE46_CAEBE</name>